<comment type="caution">
    <text evidence="1">The sequence shown here is derived from an EMBL/GenBank/DDBJ whole genome shotgun (WGS) entry which is preliminary data.</text>
</comment>
<organism evidence="1">
    <name type="scientific">marine sediment metagenome</name>
    <dbReference type="NCBI Taxonomy" id="412755"/>
    <lineage>
        <taxon>unclassified sequences</taxon>
        <taxon>metagenomes</taxon>
        <taxon>ecological metagenomes</taxon>
    </lineage>
</organism>
<sequence length="144" mass="15324">SDIKQPHFVSSQFHLHEIVPVFTTGPQRHGVFKAVTATTQTTTEIAAPLAGGAIIVTDLIITTNKQAGGILTLRFSDGSNNINLGVFPVDIAVNQSLALVGLFRGWVDADLQMVTSGATFDATVTAGYMKAPNGLPFDEWDALR</sequence>
<evidence type="ECO:0000313" key="1">
    <source>
        <dbReference type="EMBL" id="KKL11094.1"/>
    </source>
</evidence>
<dbReference type="AlphaFoldDB" id="A0A0F9AN80"/>
<dbReference type="EMBL" id="LAZR01041793">
    <property type="protein sequence ID" value="KKL11094.1"/>
    <property type="molecule type" value="Genomic_DNA"/>
</dbReference>
<reference evidence="1" key="1">
    <citation type="journal article" date="2015" name="Nature">
        <title>Complex archaea that bridge the gap between prokaryotes and eukaryotes.</title>
        <authorList>
            <person name="Spang A."/>
            <person name="Saw J.H."/>
            <person name="Jorgensen S.L."/>
            <person name="Zaremba-Niedzwiedzka K."/>
            <person name="Martijn J."/>
            <person name="Lind A.E."/>
            <person name="van Eijk R."/>
            <person name="Schleper C."/>
            <person name="Guy L."/>
            <person name="Ettema T.J."/>
        </authorList>
    </citation>
    <scope>NUCLEOTIDE SEQUENCE</scope>
</reference>
<accession>A0A0F9AN80</accession>
<name>A0A0F9AN80_9ZZZZ</name>
<protein>
    <submittedName>
        <fullName evidence="1">Uncharacterized protein</fullName>
    </submittedName>
</protein>
<proteinExistence type="predicted"/>
<feature type="non-terminal residue" evidence="1">
    <location>
        <position position="1"/>
    </location>
</feature>
<gene>
    <name evidence="1" type="ORF">LCGC14_2549240</name>
</gene>